<comment type="caution">
    <text evidence="2">The sequence shown here is derived from an EMBL/GenBank/DDBJ whole genome shotgun (WGS) entry which is preliminary data.</text>
</comment>
<sequence>DRKFFALRGEDSHDQIGVIDGLQSTFGRTYAAEPDVLIEQLARDEALHAADTLMLTIPSQLGVDFNLHILQAFAEHVAPALGWQPNTAGPVTGYSLEV</sequence>
<proteinExistence type="predicted"/>
<feature type="non-terminal residue" evidence="2">
    <location>
        <position position="1"/>
    </location>
</feature>
<gene>
    <name evidence="2" type="ORF">BKH15_08400</name>
    <name evidence="1" type="ORF">BKH15_12710</name>
</gene>
<dbReference type="EMBL" id="MSKW01000031">
    <property type="protein sequence ID" value="OLO74127.1"/>
    <property type="molecule type" value="Genomic_DNA"/>
</dbReference>
<keyword evidence="2" id="KW-0503">Monooxygenase</keyword>
<dbReference type="GO" id="GO:0016705">
    <property type="term" value="F:oxidoreductase activity, acting on paired donors, with incorporation or reduction of molecular oxygen"/>
    <property type="evidence" value="ECO:0007669"/>
    <property type="project" value="InterPro"/>
</dbReference>
<dbReference type="InterPro" id="IPR036661">
    <property type="entry name" value="Luciferase-like_sf"/>
</dbReference>
<keyword evidence="2" id="KW-0560">Oxidoreductase</keyword>
<dbReference type="SUPFAM" id="SSF51679">
    <property type="entry name" value="Bacterial luciferase-like"/>
    <property type="match status" value="1"/>
</dbReference>
<dbReference type="AlphaFoldDB" id="A0A1Q8X7V4"/>
<dbReference type="EMBL" id="MSKW01000015">
    <property type="protein sequence ID" value="OLO76393.1"/>
    <property type="molecule type" value="Genomic_DNA"/>
</dbReference>
<dbReference type="Proteomes" id="UP000186769">
    <property type="component" value="Unassembled WGS sequence"/>
</dbReference>
<dbReference type="GO" id="GO:0004497">
    <property type="term" value="F:monooxygenase activity"/>
    <property type="evidence" value="ECO:0007669"/>
    <property type="project" value="UniProtKB-KW"/>
</dbReference>
<reference evidence="2 3" key="1">
    <citation type="submission" date="2016-12" db="EMBL/GenBank/DDBJ databases">
        <title>Genomic comparison of strains in the 'Actinomyces naeslundii' group.</title>
        <authorList>
            <person name="Mughal S.R."/>
            <person name="Do T."/>
            <person name="Gilbert S.C."/>
            <person name="Witherden E.A."/>
            <person name="Didelot X."/>
            <person name="Beighton D."/>
        </authorList>
    </citation>
    <scope>NUCLEOTIDE SEQUENCE [LARGE SCALE GENOMIC DNA]</scope>
    <source>
        <strain evidence="2 3">G53E</strain>
    </source>
</reference>
<evidence type="ECO:0000313" key="2">
    <source>
        <dbReference type="EMBL" id="OLO76393.1"/>
    </source>
</evidence>
<accession>A0A1Q8X7V4</accession>
<name>A0A1Q8X7V4_9ACTO</name>
<protein>
    <submittedName>
        <fullName evidence="2">Alkane 1-monooxygenase</fullName>
    </submittedName>
</protein>
<organism evidence="2 3">
    <name type="scientific">Actinomyces oris</name>
    <dbReference type="NCBI Taxonomy" id="544580"/>
    <lineage>
        <taxon>Bacteria</taxon>
        <taxon>Bacillati</taxon>
        <taxon>Actinomycetota</taxon>
        <taxon>Actinomycetes</taxon>
        <taxon>Actinomycetales</taxon>
        <taxon>Actinomycetaceae</taxon>
        <taxon>Actinomyces</taxon>
    </lineage>
</organism>
<evidence type="ECO:0000313" key="3">
    <source>
        <dbReference type="Proteomes" id="UP000186769"/>
    </source>
</evidence>
<evidence type="ECO:0000313" key="1">
    <source>
        <dbReference type="EMBL" id="OLO74127.1"/>
    </source>
</evidence>